<sequence>MKGKVIFDKDYIISKIDNRIYGSFIENLGRCIYGGIYDPEDPTADENGFRRDVIQLVKELNVPMVRLPGGNFIATYVWEDGVGPRENRPRKPDLAWKCIETNQVGTNEYMDWLNEIGAEAMMTVNMGTRSILDALNLLDYCNRDSGTHYSDLRISHGYKKPHNIKTWAIGNELDGDWQVGQKTPFEYARLARETAKAMKLLDGSIEIVAAGSAGQESPTFGEWEQTLIQQAHPYIDYISLHQYYLNLEKDTANFLAKTLAFDEYIQSIGNLIDYMKVKTQSSQDIHISLDEWNVWYHNRQQDHETIRDRGKDWPIAPAILEEPYNFEDALVAGAMLIALIRNCDRVKIAAYAQLVNVLAPIMTDKNGKVWKNTIFYPIYYASKYGRGTALRGIIHCDKYDSRDFSDVPYLDSVAVISNDETELTIFAINKSLNENMVVNCDLRSFGRVEMTSHIALENNDVYDINSLEHPDKVVPKSKPLTQNLNEIVISPLSWNMLRFNIA</sequence>
<keyword evidence="7" id="KW-0326">Glycosidase</keyword>
<dbReference type="InterPro" id="IPR010720">
    <property type="entry name" value="Alpha-L-AF_C"/>
</dbReference>
<dbReference type="SUPFAM" id="SSF51445">
    <property type="entry name" value="(Trans)glycosidases"/>
    <property type="match status" value="1"/>
</dbReference>
<evidence type="ECO:0000256" key="3">
    <source>
        <dbReference type="ARBA" id="ARBA00011165"/>
    </source>
</evidence>
<evidence type="ECO:0000256" key="7">
    <source>
        <dbReference type="ARBA" id="ARBA00023295"/>
    </source>
</evidence>
<evidence type="ECO:0000256" key="4">
    <source>
        <dbReference type="ARBA" id="ARBA00012670"/>
    </source>
</evidence>
<organism evidence="9 10">
    <name type="scientific">Agarivorans gilvus</name>
    <dbReference type="NCBI Taxonomy" id="680279"/>
    <lineage>
        <taxon>Bacteria</taxon>
        <taxon>Pseudomonadati</taxon>
        <taxon>Pseudomonadota</taxon>
        <taxon>Gammaproteobacteria</taxon>
        <taxon>Alteromonadales</taxon>
        <taxon>Alteromonadaceae</taxon>
        <taxon>Agarivorans</taxon>
    </lineage>
</organism>
<evidence type="ECO:0000256" key="6">
    <source>
        <dbReference type="ARBA" id="ARBA00023277"/>
    </source>
</evidence>
<evidence type="ECO:0000313" key="10">
    <source>
        <dbReference type="Proteomes" id="UP000651977"/>
    </source>
</evidence>
<feature type="domain" description="Alpha-L-arabinofuranosidase C-terminal" evidence="8">
    <location>
        <begin position="290"/>
        <end position="493"/>
    </location>
</feature>
<evidence type="ECO:0000256" key="1">
    <source>
        <dbReference type="ARBA" id="ARBA00001462"/>
    </source>
</evidence>
<accession>A0ABQ1HW85</accession>
<dbReference type="InterPro" id="IPR017853">
    <property type="entry name" value="GH"/>
</dbReference>
<gene>
    <name evidence="9" type="primary">abfA</name>
    <name evidence="9" type="ORF">GCM10007414_00010</name>
</gene>
<dbReference type="InterPro" id="IPR013780">
    <property type="entry name" value="Glyco_hydro_b"/>
</dbReference>
<dbReference type="EMBL" id="BMDY01000001">
    <property type="protein sequence ID" value="GGA91424.1"/>
    <property type="molecule type" value="Genomic_DNA"/>
</dbReference>
<dbReference type="Gene3D" id="3.20.20.80">
    <property type="entry name" value="Glycosidases"/>
    <property type="match status" value="1"/>
</dbReference>
<evidence type="ECO:0000256" key="5">
    <source>
        <dbReference type="ARBA" id="ARBA00022801"/>
    </source>
</evidence>
<comment type="catalytic activity">
    <reaction evidence="1">
        <text>Hydrolysis of terminal non-reducing alpha-L-arabinofuranoside residues in alpha-L-arabinosides.</text>
        <dbReference type="EC" id="3.2.1.55"/>
    </reaction>
</comment>
<dbReference type="Pfam" id="PF22848">
    <property type="entry name" value="ASD1_dom"/>
    <property type="match status" value="1"/>
</dbReference>
<dbReference type="Gene3D" id="2.60.40.1180">
    <property type="entry name" value="Golgi alpha-mannosidase II"/>
    <property type="match status" value="1"/>
</dbReference>
<dbReference type="EC" id="3.2.1.55" evidence="4"/>
<proteinExistence type="inferred from homology"/>
<keyword evidence="10" id="KW-1185">Reference proteome</keyword>
<protein>
    <recommendedName>
        <fullName evidence="4">non-reducing end alpha-L-arabinofuranosidase</fullName>
        <ecNumber evidence="4">3.2.1.55</ecNumber>
    </recommendedName>
</protein>
<comment type="similarity">
    <text evidence="2">Belongs to the glycosyl hydrolase 51 family.</text>
</comment>
<keyword evidence="5" id="KW-0378">Hydrolase</keyword>
<comment type="caution">
    <text evidence="9">The sequence shown here is derived from an EMBL/GenBank/DDBJ whole genome shotgun (WGS) entry which is preliminary data.</text>
</comment>
<dbReference type="Proteomes" id="UP000651977">
    <property type="component" value="Unassembled WGS sequence"/>
</dbReference>
<dbReference type="SUPFAM" id="SSF51011">
    <property type="entry name" value="Glycosyl hydrolase domain"/>
    <property type="match status" value="1"/>
</dbReference>
<dbReference type="Pfam" id="PF06964">
    <property type="entry name" value="Alpha-L-AF_C"/>
    <property type="match status" value="1"/>
</dbReference>
<keyword evidence="6" id="KW-0119">Carbohydrate metabolism</keyword>
<evidence type="ECO:0000256" key="2">
    <source>
        <dbReference type="ARBA" id="ARBA00007186"/>
    </source>
</evidence>
<dbReference type="PANTHER" id="PTHR43576:SF3">
    <property type="entry name" value="ALPHA-L-ARABINOFURANOSIDASE C"/>
    <property type="match status" value="1"/>
</dbReference>
<dbReference type="InterPro" id="IPR055235">
    <property type="entry name" value="ASD1_cat"/>
</dbReference>
<reference evidence="10" key="1">
    <citation type="journal article" date="2019" name="Int. J. Syst. Evol. Microbiol.">
        <title>The Global Catalogue of Microorganisms (GCM) 10K type strain sequencing project: providing services to taxonomists for standard genome sequencing and annotation.</title>
        <authorList>
            <consortium name="The Broad Institute Genomics Platform"/>
            <consortium name="The Broad Institute Genome Sequencing Center for Infectious Disease"/>
            <person name="Wu L."/>
            <person name="Ma J."/>
        </authorList>
    </citation>
    <scope>NUCLEOTIDE SEQUENCE [LARGE SCALE GENOMIC DNA]</scope>
    <source>
        <strain evidence="10">CGMCC 1.10131</strain>
    </source>
</reference>
<dbReference type="SMART" id="SM00813">
    <property type="entry name" value="Alpha-L-AF_C"/>
    <property type="match status" value="1"/>
</dbReference>
<evidence type="ECO:0000313" key="9">
    <source>
        <dbReference type="EMBL" id="GGA91424.1"/>
    </source>
</evidence>
<dbReference type="RefSeq" id="WP_055731628.1">
    <property type="nucleotide sequence ID" value="NZ_BMDY01000001.1"/>
</dbReference>
<comment type="subunit">
    <text evidence="3">Homohexamer; trimer of dimers.</text>
</comment>
<name>A0ABQ1HW85_9ALTE</name>
<dbReference type="PANTHER" id="PTHR43576">
    <property type="entry name" value="ALPHA-L-ARABINOFURANOSIDASE C-RELATED"/>
    <property type="match status" value="1"/>
</dbReference>
<evidence type="ECO:0000259" key="8">
    <source>
        <dbReference type="SMART" id="SM00813"/>
    </source>
</evidence>